<reference evidence="2 3" key="1">
    <citation type="journal article" date="2015" name="Stand. Genomic Sci.">
        <title>Genomic Encyclopedia of Bacterial and Archaeal Type Strains, Phase III: the genomes of soil and plant-associated and newly described type strains.</title>
        <authorList>
            <person name="Whitman W.B."/>
            <person name="Woyke T."/>
            <person name="Klenk H.P."/>
            <person name="Zhou Y."/>
            <person name="Lilburn T.G."/>
            <person name="Beck B.J."/>
            <person name="De Vos P."/>
            <person name="Vandamme P."/>
            <person name="Eisen J.A."/>
            <person name="Garrity G."/>
            <person name="Hugenholtz P."/>
            <person name="Kyrpides N.C."/>
        </authorList>
    </citation>
    <scope>NUCLEOTIDE SEQUENCE [LARGE SCALE GENOMIC DNA]</scope>
    <source>
        <strain evidence="2 3">CGMCC 1.10115</strain>
    </source>
</reference>
<evidence type="ECO:0000313" key="2">
    <source>
        <dbReference type="EMBL" id="TWH90995.1"/>
    </source>
</evidence>
<keyword evidence="3" id="KW-1185">Reference proteome</keyword>
<keyword evidence="1" id="KW-0812">Transmembrane</keyword>
<dbReference type="EMBL" id="VLKI01000001">
    <property type="protein sequence ID" value="TWH90995.1"/>
    <property type="molecule type" value="Genomic_DNA"/>
</dbReference>
<accession>A0A562K710</accession>
<proteinExistence type="predicted"/>
<comment type="caution">
    <text evidence="2">The sequence shown here is derived from an EMBL/GenBank/DDBJ whole genome shotgun (WGS) entry which is preliminary data.</text>
</comment>
<keyword evidence="1" id="KW-0472">Membrane</keyword>
<gene>
    <name evidence="2" type="ORF">IQ19_00445</name>
</gene>
<evidence type="ECO:0000313" key="3">
    <source>
        <dbReference type="Proteomes" id="UP000318667"/>
    </source>
</evidence>
<dbReference type="Proteomes" id="UP000318667">
    <property type="component" value="Unassembled WGS sequence"/>
</dbReference>
<organism evidence="2 3">
    <name type="scientific">Cytobacillus oceanisediminis</name>
    <dbReference type="NCBI Taxonomy" id="665099"/>
    <lineage>
        <taxon>Bacteria</taxon>
        <taxon>Bacillati</taxon>
        <taxon>Bacillota</taxon>
        <taxon>Bacilli</taxon>
        <taxon>Bacillales</taxon>
        <taxon>Bacillaceae</taxon>
        <taxon>Cytobacillus</taxon>
    </lineage>
</organism>
<name>A0A562K710_9BACI</name>
<protein>
    <submittedName>
        <fullName evidence="2">Uncharacterized protein</fullName>
    </submittedName>
</protein>
<keyword evidence="1" id="KW-1133">Transmembrane helix</keyword>
<sequence>MARFIDDLVGAIYDFCKFIFKSVCYLFAGMLIVGVPLYLITLAFKMFN</sequence>
<dbReference type="AlphaFoldDB" id="A0A562K710"/>
<feature type="transmembrane region" description="Helical" evidence="1">
    <location>
        <begin position="23"/>
        <end position="44"/>
    </location>
</feature>
<evidence type="ECO:0000256" key="1">
    <source>
        <dbReference type="SAM" id="Phobius"/>
    </source>
</evidence>